<dbReference type="PANTHER" id="PTHR23019">
    <property type="entry name" value="NUCLEAR PORE MEMBRANE GLYCOPROTEIN GP210-RELATED"/>
    <property type="match status" value="1"/>
</dbReference>
<evidence type="ECO:0000256" key="1">
    <source>
        <dbReference type="SAM" id="MobiDB-lite"/>
    </source>
</evidence>
<evidence type="ECO:0000259" key="3">
    <source>
        <dbReference type="Pfam" id="PF22967"/>
    </source>
</evidence>
<feature type="compositionally biased region" description="Gly residues" evidence="1">
    <location>
        <begin position="87"/>
        <end position="98"/>
    </location>
</feature>
<dbReference type="InterPro" id="IPR045197">
    <property type="entry name" value="NUP210-like"/>
</dbReference>
<accession>A0A3Q0EC53</accession>
<organism evidence="5 6">
    <name type="scientific">Carlito syrichta</name>
    <name type="common">Philippine tarsier</name>
    <name type="synonym">Tarsius syrichta</name>
    <dbReference type="NCBI Taxonomy" id="1868482"/>
    <lineage>
        <taxon>Eukaryota</taxon>
        <taxon>Metazoa</taxon>
        <taxon>Chordata</taxon>
        <taxon>Craniata</taxon>
        <taxon>Vertebrata</taxon>
        <taxon>Euteleostomi</taxon>
        <taxon>Mammalia</taxon>
        <taxon>Eutheria</taxon>
        <taxon>Euarchontoglires</taxon>
        <taxon>Primates</taxon>
        <taxon>Haplorrhini</taxon>
        <taxon>Tarsiiformes</taxon>
        <taxon>Tarsiidae</taxon>
        <taxon>Carlito</taxon>
    </lineage>
</organism>
<evidence type="ECO:0000313" key="5">
    <source>
        <dbReference type="Proteomes" id="UP000189704"/>
    </source>
</evidence>
<dbReference type="Pfam" id="PF22967">
    <property type="entry name" value="Ig_NUP210_1st"/>
    <property type="match status" value="1"/>
</dbReference>
<feature type="domain" description="NUP210 Ig-like" evidence="4">
    <location>
        <begin position="246"/>
        <end position="355"/>
    </location>
</feature>
<evidence type="ECO:0000259" key="4">
    <source>
        <dbReference type="Pfam" id="PF22969"/>
    </source>
</evidence>
<dbReference type="STRING" id="1868482.ENSTSYP00000014896"/>
<dbReference type="RefSeq" id="XP_021573709.1">
    <property type="nucleotide sequence ID" value="XM_021718034.1"/>
</dbReference>
<protein>
    <submittedName>
        <fullName evidence="6">Nuclear pore membrane glycoprotein 210-like</fullName>
    </submittedName>
</protein>
<feature type="region of interest" description="Disordered" evidence="1">
    <location>
        <begin position="38"/>
        <end position="98"/>
    </location>
</feature>
<feature type="domain" description="NUP210 Ig-like" evidence="3">
    <location>
        <begin position="180"/>
        <end position="237"/>
    </location>
</feature>
<evidence type="ECO:0000313" key="6">
    <source>
        <dbReference type="RefSeq" id="XP_021573709.1"/>
    </source>
</evidence>
<feature type="domain" description="NUP210 Ig-like" evidence="2">
    <location>
        <begin position="364"/>
        <end position="400"/>
    </location>
</feature>
<sequence>RNSAMLNFFSGGRGGNTVCFCSGGARGLAFGSPPKGFGKAEGAAGKEERGPGSPALPSWLRPPLVERGGRRSQRLPVGCEEAEEGEAGPGAPAGGLPGGGGGPLLGTGAAALISGLLSKVNLGFRFRVSAEGLALWNLALERAVSQAALMTLEESLSLLMRDWGSVAPESKCSLSSCRRSSTRPEVASIEPLGQDEHQCSQKAVVQARLTQPTRLTSIIFAEDITTGQVLRCDAIVDLIHGIQIVSTTRELYLEDSPLELKIQALDSEGNTFSTLAGLVFDWTIVQDAGADSFSDAHSALRILTFLESMYAPPSYISEMEKVAKQGDTVLVSGMKTGSAKLKARIQEAVYKNVPPAEVRLLILENILLNPAYDVYLMVGTSIHYKVQKIRQGKITGVSVTRQP</sequence>
<dbReference type="Proteomes" id="UP000189704">
    <property type="component" value="Unplaced"/>
</dbReference>
<proteinExistence type="predicted"/>
<dbReference type="GeneID" id="103271526"/>
<dbReference type="KEGG" id="csyr:103271526"/>
<dbReference type="AlphaFoldDB" id="A0A3Q0EC53"/>
<dbReference type="InterPro" id="IPR055098">
    <property type="entry name" value="Ig_NUP210_3rd"/>
</dbReference>
<keyword evidence="5" id="KW-1185">Reference proteome</keyword>
<dbReference type="PANTHER" id="PTHR23019:SF2">
    <property type="entry name" value="NUCLEAR PORE MEMBRANE GLYCOPROTEIN 210"/>
    <property type="match status" value="1"/>
</dbReference>
<dbReference type="InterPro" id="IPR055096">
    <property type="entry name" value="Ig_NUP210_1st"/>
</dbReference>
<feature type="non-terminal residue" evidence="6">
    <location>
        <position position="1"/>
    </location>
</feature>
<name>A0A3Q0EC53_CARSF</name>
<evidence type="ECO:0000259" key="2">
    <source>
        <dbReference type="Pfam" id="PF22963"/>
    </source>
</evidence>
<dbReference type="GO" id="GO:0005643">
    <property type="term" value="C:nuclear pore"/>
    <property type="evidence" value="ECO:0007669"/>
    <property type="project" value="TreeGrafter"/>
</dbReference>
<dbReference type="Pfam" id="PF22969">
    <property type="entry name" value="Ig_NUP210_2nd"/>
    <property type="match status" value="1"/>
</dbReference>
<reference evidence="6" key="1">
    <citation type="submission" date="2025-08" db="UniProtKB">
        <authorList>
            <consortium name="RefSeq"/>
        </authorList>
    </citation>
    <scope>IDENTIFICATION</scope>
</reference>
<dbReference type="InterPro" id="IPR055097">
    <property type="entry name" value="Ig_NUP210_2nd"/>
</dbReference>
<dbReference type="OrthoDB" id="361283at2759"/>
<gene>
    <name evidence="6" type="primary">LOC103271526</name>
</gene>
<dbReference type="Pfam" id="PF22963">
    <property type="entry name" value="Ig_NUP210_3rd"/>
    <property type="match status" value="1"/>
</dbReference>